<dbReference type="AlphaFoldDB" id="A0A6F8V8J6"/>
<dbReference type="NCBIfam" id="TIGR04474">
    <property type="entry name" value="tcm_partner"/>
    <property type="match status" value="1"/>
</dbReference>
<dbReference type="EMBL" id="AP022853">
    <property type="protein sequence ID" value="BCB25292.1"/>
    <property type="molecule type" value="Genomic_DNA"/>
</dbReference>
<dbReference type="Proteomes" id="UP000502260">
    <property type="component" value="Chromosome"/>
</dbReference>
<name>A0A6F8V8J6_9PROT</name>
<protein>
    <recommendedName>
        <fullName evidence="3">Three-Cys-motif partner protein TcmP</fullName>
    </recommendedName>
</protein>
<organism evidence="1 2">
    <name type="scientific">Sulfurimicrobium lacus</name>
    <dbReference type="NCBI Taxonomy" id="2715678"/>
    <lineage>
        <taxon>Bacteria</taxon>
        <taxon>Pseudomonadati</taxon>
        <taxon>Pseudomonadota</taxon>
        <taxon>Betaproteobacteria</taxon>
        <taxon>Nitrosomonadales</taxon>
        <taxon>Sulfuricellaceae</taxon>
        <taxon>Sulfurimicrobium</taxon>
    </lineage>
</organism>
<sequence>MRAVREARMFLNQERRIPRNVNVEYSFIDILPDTTKHLQYWLDARRAENAIDLIDHKQTEIITNDFLQSLPSLVQKIQQRKMGEHALFVLDQYSYKDIPLPEIASILRTLKGAEVVMTFNVDNLTTYLSNHAANRKSVENIGLDKHIPWADLNMLKATQKREWRQSLQRYLAHGIKCETGAKFMTLFFVKPHGLNSWGYWLIHLSNQYRAHAVMKSLHWEHATEFGHELEPGVFVLGYNANKDADYTSQQTFEFAGTASKEACIDGVREHFGQTIFQLNKPTRLADLFQNCVTNSTAAENHLMEAARQLHASKNIIIVSKDGTVRRNNKTYSLSDVIEPSKQIILI</sequence>
<dbReference type="KEGG" id="slac:SKTS_01780"/>
<accession>A0A6F8V8J6</accession>
<reference evidence="2" key="1">
    <citation type="submission" date="2020-03" db="EMBL/GenBank/DDBJ databases">
        <title>Complete genome sequence of sulfur-oxidizing bacterium skT11.</title>
        <authorList>
            <person name="Kanda M."/>
            <person name="Kojima H."/>
            <person name="Fukui M."/>
        </authorList>
    </citation>
    <scope>NUCLEOTIDE SEQUENCE [LARGE SCALE GENOMIC DNA]</scope>
    <source>
        <strain evidence="2">skT11</strain>
    </source>
</reference>
<evidence type="ECO:0000313" key="2">
    <source>
        <dbReference type="Proteomes" id="UP000502260"/>
    </source>
</evidence>
<proteinExistence type="predicted"/>
<evidence type="ECO:0000313" key="1">
    <source>
        <dbReference type="EMBL" id="BCB25292.1"/>
    </source>
</evidence>
<dbReference type="InterPro" id="IPR031009">
    <property type="entry name" value="Tcm_partner"/>
</dbReference>
<keyword evidence="2" id="KW-1185">Reference proteome</keyword>
<gene>
    <name evidence="1" type="ORF">SKTS_01780</name>
</gene>
<evidence type="ECO:0008006" key="3">
    <source>
        <dbReference type="Google" id="ProtNLM"/>
    </source>
</evidence>